<gene>
    <name evidence="1" type="ORF">RDB_LOCUS211322</name>
</gene>
<dbReference type="AlphaFoldDB" id="A0A8H3GZK2"/>
<dbReference type="EMBL" id="CAJMWW010000666">
    <property type="protein sequence ID" value="CAE6482059.1"/>
    <property type="molecule type" value="Genomic_DNA"/>
</dbReference>
<evidence type="ECO:0000313" key="2">
    <source>
        <dbReference type="Proteomes" id="UP000663841"/>
    </source>
</evidence>
<organism evidence="1 2">
    <name type="scientific">Rhizoctonia solani</name>
    <dbReference type="NCBI Taxonomy" id="456999"/>
    <lineage>
        <taxon>Eukaryota</taxon>
        <taxon>Fungi</taxon>
        <taxon>Dikarya</taxon>
        <taxon>Basidiomycota</taxon>
        <taxon>Agaricomycotina</taxon>
        <taxon>Agaricomycetes</taxon>
        <taxon>Cantharellales</taxon>
        <taxon>Ceratobasidiaceae</taxon>
        <taxon>Rhizoctonia</taxon>
    </lineage>
</organism>
<accession>A0A8H3GZK2</accession>
<sequence>MNAETSAVGLPRKLVVHFHDDENWSLADYMVQTDRDDRPQLVHRSRVSPVAKRSRLDRFASYLRPKQGNKLLLSEVVGAYEFLSAEYALGDEVILLIDSNYEETSAPLINAAEILAKHLHGGSRPSRSSDTRRRHGSAIPASRIPIHCVAVREVAKNTSAWNELETRFPSGIKHIIHCAWYEDDRRCCSTIFDSNGGIISREICFSTNAYSPNLFMVRYLTPPLMLLEI</sequence>
<evidence type="ECO:0000313" key="1">
    <source>
        <dbReference type="EMBL" id="CAE6482059.1"/>
    </source>
</evidence>
<name>A0A8H3GZK2_9AGAM</name>
<comment type="caution">
    <text evidence="1">The sequence shown here is derived from an EMBL/GenBank/DDBJ whole genome shotgun (WGS) entry which is preliminary data.</text>
</comment>
<protein>
    <submittedName>
        <fullName evidence="1">Uncharacterized protein</fullName>
    </submittedName>
</protein>
<dbReference type="Proteomes" id="UP000663841">
    <property type="component" value="Unassembled WGS sequence"/>
</dbReference>
<reference evidence="1" key="1">
    <citation type="submission" date="2021-01" db="EMBL/GenBank/DDBJ databases">
        <authorList>
            <person name="Kaushik A."/>
        </authorList>
    </citation>
    <scope>NUCLEOTIDE SEQUENCE</scope>
    <source>
        <strain evidence="1">AG3-T5</strain>
    </source>
</reference>
<proteinExistence type="predicted"/>